<feature type="compositionally biased region" description="Basic and acidic residues" evidence="1">
    <location>
        <begin position="1"/>
        <end position="14"/>
    </location>
</feature>
<dbReference type="Proteomes" id="UP000054166">
    <property type="component" value="Unassembled WGS sequence"/>
</dbReference>
<proteinExistence type="predicted"/>
<dbReference type="EMBL" id="KN832978">
    <property type="protein sequence ID" value="KIM87792.1"/>
    <property type="molecule type" value="Genomic_DNA"/>
</dbReference>
<dbReference type="HOGENOM" id="CLU_2307089_0_0_1"/>
<keyword evidence="3" id="KW-1185">Reference proteome</keyword>
<organism evidence="2 3">
    <name type="scientific">Piloderma croceum (strain F 1598)</name>
    <dbReference type="NCBI Taxonomy" id="765440"/>
    <lineage>
        <taxon>Eukaryota</taxon>
        <taxon>Fungi</taxon>
        <taxon>Dikarya</taxon>
        <taxon>Basidiomycota</taxon>
        <taxon>Agaricomycotina</taxon>
        <taxon>Agaricomycetes</taxon>
        <taxon>Agaricomycetidae</taxon>
        <taxon>Atheliales</taxon>
        <taxon>Atheliaceae</taxon>
        <taxon>Piloderma</taxon>
    </lineage>
</organism>
<dbReference type="AlphaFoldDB" id="A0A0C3CDK7"/>
<evidence type="ECO:0000256" key="1">
    <source>
        <dbReference type="SAM" id="MobiDB-lite"/>
    </source>
</evidence>
<reference evidence="2 3" key="1">
    <citation type="submission" date="2014-04" db="EMBL/GenBank/DDBJ databases">
        <authorList>
            <consortium name="DOE Joint Genome Institute"/>
            <person name="Kuo A."/>
            <person name="Tarkka M."/>
            <person name="Buscot F."/>
            <person name="Kohler A."/>
            <person name="Nagy L.G."/>
            <person name="Floudas D."/>
            <person name="Copeland A."/>
            <person name="Barry K.W."/>
            <person name="Cichocki N."/>
            <person name="Veneault-Fourrey C."/>
            <person name="LaButti K."/>
            <person name="Lindquist E.A."/>
            <person name="Lipzen A."/>
            <person name="Lundell T."/>
            <person name="Morin E."/>
            <person name="Murat C."/>
            <person name="Sun H."/>
            <person name="Tunlid A."/>
            <person name="Henrissat B."/>
            <person name="Grigoriev I.V."/>
            <person name="Hibbett D.S."/>
            <person name="Martin F."/>
            <person name="Nordberg H.P."/>
            <person name="Cantor M.N."/>
            <person name="Hua S.X."/>
        </authorList>
    </citation>
    <scope>NUCLEOTIDE SEQUENCE [LARGE SCALE GENOMIC DNA]</scope>
    <source>
        <strain evidence="2 3">F 1598</strain>
    </source>
</reference>
<feature type="region of interest" description="Disordered" evidence="1">
    <location>
        <begin position="1"/>
        <end position="22"/>
    </location>
</feature>
<protein>
    <submittedName>
        <fullName evidence="2">Uncharacterized protein</fullName>
    </submittedName>
</protein>
<evidence type="ECO:0000313" key="2">
    <source>
        <dbReference type="EMBL" id="KIM87792.1"/>
    </source>
</evidence>
<reference evidence="3" key="2">
    <citation type="submission" date="2015-01" db="EMBL/GenBank/DDBJ databases">
        <title>Evolutionary Origins and Diversification of the Mycorrhizal Mutualists.</title>
        <authorList>
            <consortium name="DOE Joint Genome Institute"/>
            <consortium name="Mycorrhizal Genomics Consortium"/>
            <person name="Kohler A."/>
            <person name="Kuo A."/>
            <person name="Nagy L.G."/>
            <person name="Floudas D."/>
            <person name="Copeland A."/>
            <person name="Barry K.W."/>
            <person name="Cichocki N."/>
            <person name="Veneault-Fourrey C."/>
            <person name="LaButti K."/>
            <person name="Lindquist E.A."/>
            <person name="Lipzen A."/>
            <person name="Lundell T."/>
            <person name="Morin E."/>
            <person name="Murat C."/>
            <person name="Riley R."/>
            <person name="Ohm R."/>
            <person name="Sun H."/>
            <person name="Tunlid A."/>
            <person name="Henrissat B."/>
            <person name="Grigoriev I.V."/>
            <person name="Hibbett D.S."/>
            <person name="Martin F."/>
        </authorList>
    </citation>
    <scope>NUCLEOTIDE SEQUENCE [LARGE SCALE GENOMIC DNA]</scope>
    <source>
        <strain evidence="3">F 1598</strain>
    </source>
</reference>
<gene>
    <name evidence="2" type="ORF">PILCRDRAFT_261486</name>
</gene>
<accession>A0A0C3CDK7</accession>
<dbReference type="InParanoid" id="A0A0C3CDK7"/>
<evidence type="ECO:0000313" key="3">
    <source>
        <dbReference type="Proteomes" id="UP000054166"/>
    </source>
</evidence>
<name>A0A0C3CDK7_PILCF</name>
<sequence>MYTHTLQRDEESSSTHKAPVSIKRQVRMPPAPLCITAIIIRIYTYRPTAKCKRFDADYVSLTYRTSSTSSVPVRLRSTSSSGRYLPLSLLPWQLLPPLLT</sequence>